<dbReference type="InterPro" id="IPR057992">
    <property type="entry name" value="TPR_SYVN1_N"/>
</dbReference>
<feature type="transmembrane region" description="Helical" evidence="11">
    <location>
        <begin position="87"/>
        <end position="105"/>
    </location>
</feature>
<gene>
    <name evidence="14" type="ORF">PSYICH_LOCUS3094</name>
</gene>
<feature type="domain" description="CUE" evidence="13">
    <location>
        <begin position="461"/>
        <end position="503"/>
    </location>
</feature>
<dbReference type="GO" id="GO:0061630">
    <property type="term" value="F:ubiquitin protein ligase activity"/>
    <property type="evidence" value="ECO:0007669"/>
    <property type="project" value="TreeGrafter"/>
</dbReference>
<dbReference type="PROSITE" id="PS51140">
    <property type="entry name" value="CUE"/>
    <property type="match status" value="1"/>
</dbReference>
<evidence type="ECO:0000256" key="2">
    <source>
        <dbReference type="ARBA" id="ARBA00004906"/>
    </source>
</evidence>
<dbReference type="PANTHER" id="PTHR15067">
    <property type="entry name" value="E3 UBIQUITIN-PROTEIN LIGASE RNF8"/>
    <property type="match status" value="1"/>
</dbReference>
<feature type="transmembrane region" description="Helical" evidence="11">
    <location>
        <begin position="16"/>
        <end position="36"/>
    </location>
</feature>
<proteinExistence type="predicted"/>
<name>A0A9P0CMT5_9CUCU</name>
<keyword evidence="4 11" id="KW-0812">Transmembrane</keyword>
<dbReference type="Pfam" id="PF25563">
    <property type="entry name" value="TPR_SYVN1_N"/>
    <property type="match status" value="1"/>
</dbReference>
<sequence length="600" mass="69655">MPVVPLERLPLPNLKVYSFVSVVALSACIYYAAQIIKEPNWNYPTEFDKKDSGNAAGARNTTDADGRTVGQFVSDVFTVMIREPVCVWTMINMAFCWFILLGRAVQKLVFGDLRVSEQQQLRDKFWNFVFYKFIFVFGIINVQYIDEVLLWCSWFSLLGFLHLLSQLSKDRFEYLSFSPRTPFWSHVKLMALLAAIFALSGFMFVVSIFVGFFGGLNTFFFMFYEVLLLAIRTLHVIIRYAFHLYDIRNESTTPATSEESRTLDKRGPVSYYFELGFDLTALIIDLIHHLHMLLWSNIFLSMASLVICMQLRFLFHEIQRKYKKHRNYLWVRNHLEQNYPMATKTELQENSDNCAICWENMDAARKLPCGHLFHNTCLLSWLEQDTSCPTCRMTLNIQNPSVTSLEPPELQADPQENTRRPFNHFFHFDGSRYVSWLPSFSVEVSHVQAIRQNHMAATNSQLDAMARQVQTLFPHIPLSTIIEDLRVTRSVELTVENVLDGRLVAPPMFRDLNLDEPTGRHTLSLLSTEPEPSSRNWDEFNTDSVETEDTVTLGSRFSKSSTEREKILHKRKEHMIQQARKRYIEKQKAAATAVRCELQS</sequence>
<evidence type="ECO:0008006" key="16">
    <source>
        <dbReference type="Google" id="ProtNLM"/>
    </source>
</evidence>
<feature type="transmembrane region" description="Helical" evidence="11">
    <location>
        <begin position="189"/>
        <end position="213"/>
    </location>
</feature>
<dbReference type="GO" id="GO:0005783">
    <property type="term" value="C:endoplasmic reticulum"/>
    <property type="evidence" value="ECO:0007669"/>
    <property type="project" value="TreeGrafter"/>
</dbReference>
<dbReference type="EMBL" id="OV651824">
    <property type="protein sequence ID" value="CAH1101994.1"/>
    <property type="molecule type" value="Genomic_DNA"/>
</dbReference>
<dbReference type="InterPro" id="IPR001841">
    <property type="entry name" value="Znf_RING"/>
</dbReference>
<dbReference type="CDD" id="cd16455">
    <property type="entry name" value="RING-H2_AMFR"/>
    <property type="match status" value="1"/>
</dbReference>
<organism evidence="14 15">
    <name type="scientific">Psylliodes chrysocephalus</name>
    <dbReference type="NCBI Taxonomy" id="3402493"/>
    <lineage>
        <taxon>Eukaryota</taxon>
        <taxon>Metazoa</taxon>
        <taxon>Ecdysozoa</taxon>
        <taxon>Arthropoda</taxon>
        <taxon>Hexapoda</taxon>
        <taxon>Insecta</taxon>
        <taxon>Pterygota</taxon>
        <taxon>Neoptera</taxon>
        <taxon>Endopterygota</taxon>
        <taxon>Coleoptera</taxon>
        <taxon>Polyphaga</taxon>
        <taxon>Cucujiformia</taxon>
        <taxon>Chrysomeloidea</taxon>
        <taxon>Chrysomelidae</taxon>
        <taxon>Galerucinae</taxon>
        <taxon>Alticini</taxon>
        <taxon>Psylliodes</taxon>
    </lineage>
</organism>
<evidence type="ECO:0000259" key="13">
    <source>
        <dbReference type="PROSITE" id="PS51140"/>
    </source>
</evidence>
<dbReference type="CDD" id="cd14421">
    <property type="entry name" value="CUE_AMFR"/>
    <property type="match status" value="1"/>
</dbReference>
<dbReference type="GO" id="GO:0006511">
    <property type="term" value="P:ubiquitin-dependent protein catabolic process"/>
    <property type="evidence" value="ECO:0007669"/>
    <property type="project" value="TreeGrafter"/>
</dbReference>
<dbReference type="GO" id="GO:0070936">
    <property type="term" value="P:protein K48-linked ubiquitination"/>
    <property type="evidence" value="ECO:0007669"/>
    <property type="project" value="TreeGrafter"/>
</dbReference>
<dbReference type="GO" id="GO:0043130">
    <property type="term" value="F:ubiquitin binding"/>
    <property type="evidence" value="ECO:0007669"/>
    <property type="project" value="InterPro"/>
</dbReference>
<evidence type="ECO:0000256" key="8">
    <source>
        <dbReference type="ARBA" id="ARBA00022989"/>
    </source>
</evidence>
<evidence type="ECO:0000256" key="3">
    <source>
        <dbReference type="ARBA" id="ARBA00022679"/>
    </source>
</evidence>
<evidence type="ECO:0000256" key="10">
    <source>
        <dbReference type="PROSITE-ProRule" id="PRU00175"/>
    </source>
</evidence>
<feature type="transmembrane region" description="Helical" evidence="11">
    <location>
        <begin position="219"/>
        <end position="242"/>
    </location>
</feature>
<evidence type="ECO:0000256" key="7">
    <source>
        <dbReference type="ARBA" id="ARBA00022833"/>
    </source>
</evidence>
<feature type="domain" description="RING-type" evidence="12">
    <location>
        <begin position="354"/>
        <end position="392"/>
    </location>
</feature>
<dbReference type="GO" id="GO:0008270">
    <property type="term" value="F:zinc ion binding"/>
    <property type="evidence" value="ECO:0007669"/>
    <property type="project" value="UniProtKB-KW"/>
</dbReference>
<dbReference type="Pfam" id="PF13639">
    <property type="entry name" value="zf-RING_2"/>
    <property type="match status" value="1"/>
</dbReference>
<dbReference type="Pfam" id="PF18442">
    <property type="entry name" value="G2BR"/>
    <property type="match status" value="1"/>
</dbReference>
<dbReference type="PROSITE" id="PS50089">
    <property type="entry name" value="ZF_RING_2"/>
    <property type="match status" value="1"/>
</dbReference>
<keyword evidence="6 10" id="KW-0863">Zinc-finger</keyword>
<keyword evidence="3" id="KW-0808">Transferase</keyword>
<dbReference type="InterPro" id="IPR013083">
    <property type="entry name" value="Znf_RING/FYVE/PHD"/>
</dbReference>
<evidence type="ECO:0000256" key="9">
    <source>
        <dbReference type="ARBA" id="ARBA00023136"/>
    </source>
</evidence>
<dbReference type="PANTHER" id="PTHR15067:SF5">
    <property type="entry name" value="E3 UBIQUITIN-PROTEIN LIGASE AMFR"/>
    <property type="match status" value="1"/>
</dbReference>
<dbReference type="SMART" id="SM00184">
    <property type="entry name" value="RING"/>
    <property type="match status" value="1"/>
</dbReference>
<keyword evidence="8 11" id="KW-1133">Transmembrane helix</keyword>
<evidence type="ECO:0000259" key="12">
    <source>
        <dbReference type="PROSITE" id="PS50089"/>
    </source>
</evidence>
<dbReference type="AlphaFoldDB" id="A0A9P0CMT5"/>
<dbReference type="SMART" id="SM00546">
    <property type="entry name" value="CUE"/>
    <property type="match status" value="1"/>
</dbReference>
<protein>
    <recommendedName>
        <fullName evidence="16">E3 ubiquitin-protein ligase AMFR</fullName>
    </recommendedName>
</protein>
<dbReference type="FunFam" id="3.30.40.10:FF:000149">
    <property type="entry name" value="E3 ubiquitin-protein ligase AMFR"/>
    <property type="match status" value="1"/>
</dbReference>
<dbReference type="SUPFAM" id="SSF57850">
    <property type="entry name" value="RING/U-box"/>
    <property type="match status" value="1"/>
</dbReference>
<dbReference type="InterPro" id="IPR003892">
    <property type="entry name" value="CUE"/>
</dbReference>
<dbReference type="OrthoDB" id="3824970at2759"/>
<dbReference type="GO" id="GO:0030968">
    <property type="term" value="P:endoplasmic reticulum unfolded protein response"/>
    <property type="evidence" value="ECO:0007669"/>
    <property type="project" value="TreeGrafter"/>
</dbReference>
<dbReference type="InterPro" id="IPR040675">
    <property type="entry name" value="AMFR_Ube2g2-bd"/>
</dbReference>
<keyword evidence="7" id="KW-0862">Zinc</keyword>
<keyword evidence="5" id="KW-0479">Metal-binding</keyword>
<keyword evidence="9 11" id="KW-0472">Membrane</keyword>
<dbReference type="Gene3D" id="1.10.8.10">
    <property type="entry name" value="DNA helicase RuvA subunit, C-terminal domain"/>
    <property type="match status" value="1"/>
</dbReference>
<evidence type="ECO:0000256" key="11">
    <source>
        <dbReference type="SAM" id="Phobius"/>
    </source>
</evidence>
<evidence type="ECO:0000256" key="6">
    <source>
        <dbReference type="ARBA" id="ARBA00022771"/>
    </source>
</evidence>
<comment type="subcellular location">
    <subcellularLocation>
        <location evidence="1">Membrane</location>
        <topology evidence="1">Multi-pass membrane protein</topology>
    </subcellularLocation>
</comment>
<comment type="pathway">
    <text evidence="2">Protein modification; protein ubiquitination.</text>
</comment>
<dbReference type="Pfam" id="PF02845">
    <property type="entry name" value="CUE"/>
    <property type="match status" value="1"/>
</dbReference>
<dbReference type="GO" id="GO:0016020">
    <property type="term" value="C:membrane"/>
    <property type="evidence" value="ECO:0007669"/>
    <property type="project" value="UniProtKB-SubCell"/>
</dbReference>
<keyword evidence="15" id="KW-1185">Reference proteome</keyword>
<feature type="transmembrane region" description="Helical" evidence="11">
    <location>
        <begin position="294"/>
        <end position="315"/>
    </location>
</feature>
<dbReference type="GO" id="GO:0000151">
    <property type="term" value="C:ubiquitin ligase complex"/>
    <property type="evidence" value="ECO:0007669"/>
    <property type="project" value="TreeGrafter"/>
</dbReference>
<evidence type="ECO:0000256" key="4">
    <source>
        <dbReference type="ARBA" id="ARBA00022692"/>
    </source>
</evidence>
<feature type="transmembrane region" description="Helical" evidence="11">
    <location>
        <begin position="125"/>
        <end position="142"/>
    </location>
</feature>
<dbReference type="GO" id="GO:0005829">
    <property type="term" value="C:cytosol"/>
    <property type="evidence" value="ECO:0007669"/>
    <property type="project" value="TreeGrafter"/>
</dbReference>
<evidence type="ECO:0000313" key="14">
    <source>
        <dbReference type="EMBL" id="CAH1101994.1"/>
    </source>
</evidence>
<reference evidence="14" key="1">
    <citation type="submission" date="2022-01" db="EMBL/GenBank/DDBJ databases">
        <authorList>
            <person name="King R."/>
        </authorList>
    </citation>
    <scope>NUCLEOTIDE SEQUENCE</scope>
</reference>
<evidence type="ECO:0000256" key="1">
    <source>
        <dbReference type="ARBA" id="ARBA00004141"/>
    </source>
</evidence>
<accession>A0A9P0CMT5</accession>
<evidence type="ECO:0000313" key="15">
    <source>
        <dbReference type="Proteomes" id="UP001153636"/>
    </source>
</evidence>
<evidence type="ECO:0000256" key="5">
    <source>
        <dbReference type="ARBA" id="ARBA00022723"/>
    </source>
</evidence>
<dbReference type="Proteomes" id="UP001153636">
    <property type="component" value="Chromosome 12"/>
</dbReference>
<dbReference type="Gene3D" id="3.30.40.10">
    <property type="entry name" value="Zinc/RING finger domain, C3HC4 (zinc finger)"/>
    <property type="match status" value="1"/>
</dbReference>